<dbReference type="InterPro" id="IPR036365">
    <property type="entry name" value="PGBD-like_sf"/>
</dbReference>
<dbReference type="GO" id="GO:0071555">
    <property type="term" value="P:cell wall organization"/>
    <property type="evidence" value="ECO:0007669"/>
    <property type="project" value="UniProtKB-KW"/>
</dbReference>
<dbReference type="GO" id="GO:0008745">
    <property type="term" value="F:N-acetylmuramoyl-L-alanine amidase activity"/>
    <property type="evidence" value="ECO:0007669"/>
    <property type="project" value="UniProtKB-EC"/>
</dbReference>
<dbReference type="OrthoDB" id="9794842at2"/>
<protein>
    <recommendedName>
        <fullName evidence="3">N-acetylmuramoyl-L-alanine amidase</fullName>
        <ecNumber evidence="3">3.5.1.28</ecNumber>
    </recommendedName>
</protein>
<dbReference type="FunFam" id="3.40.80.10:FF:000003">
    <property type="entry name" value="N-acetylmuramoyl-L-alanine amidase"/>
    <property type="match status" value="1"/>
</dbReference>
<dbReference type="PANTHER" id="PTHR30417:SF12">
    <property type="entry name" value="N-ACETYLMURAMOYL-L-ALANINE AMIDASE"/>
    <property type="match status" value="1"/>
</dbReference>
<dbReference type="SUPFAM" id="SSF55846">
    <property type="entry name" value="N-acetylmuramoyl-L-alanine amidase-like"/>
    <property type="match status" value="1"/>
</dbReference>
<evidence type="ECO:0000313" key="8">
    <source>
        <dbReference type="Proteomes" id="UP000268230"/>
    </source>
</evidence>
<sequence>MYPIDAHTYRSKASNRRVRFLVLHYTAVNFNGSINALVNGTQVSAHYLVPDPSDPSFARAGFDAMRTFSLVDENERAWHAGVSGWAGRSNLNDTSIGIEIVNQASVSNGQLMFPPYHPQQVEALIQLCQAILQRYPDITPTQVVGHSDIAIGRKSDPGAAFPWQALHQAGIGAWYDEARKAHYQQRFAGCLPQLEVVLDKLRTYGYSFPTSPGPAQVRALLRAFQLHFRPGNFDGVLDAETAAIAFALAERYMP</sequence>
<keyword evidence="4" id="KW-0378">Hydrolase</keyword>
<dbReference type="InterPro" id="IPR002502">
    <property type="entry name" value="Amidase_domain"/>
</dbReference>
<dbReference type="CDD" id="cd06583">
    <property type="entry name" value="PGRP"/>
    <property type="match status" value="1"/>
</dbReference>
<dbReference type="SUPFAM" id="SSF47090">
    <property type="entry name" value="PGBD-like"/>
    <property type="match status" value="1"/>
</dbReference>
<dbReference type="Gene3D" id="1.10.101.10">
    <property type="entry name" value="PGBD-like superfamily/PGBD"/>
    <property type="match status" value="1"/>
</dbReference>
<evidence type="ECO:0000256" key="3">
    <source>
        <dbReference type="ARBA" id="ARBA00011901"/>
    </source>
</evidence>
<comment type="similarity">
    <text evidence="2">Belongs to the N-acetylmuramoyl-L-alanine amidase 2 family.</text>
</comment>
<dbReference type="GO" id="GO:0009254">
    <property type="term" value="P:peptidoglycan turnover"/>
    <property type="evidence" value="ECO:0007669"/>
    <property type="project" value="TreeGrafter"/>
</dbReference>
<evidence type="ECO:0000259" key="6">
    <source>
        <dbReference type="SMART" id="SM00644"/>
    </source>
</evidence>
<name>A0A3S8UPZ4_9PSED</name>
<dbReference type="InterPro" id="IPR036366">
    <property type="entry name" value="PGBDSf"/>
</dbReference>
<evidence type="ECO:0000256" key="1">
    <source>
        <dbReference type="ARBA" id="ARBA00001561"/>
    </source>
</evidence>
<comment type="catalytic activity">
    <reaction evidence="1">
        <text>Hydrolyzes the link between N-acetylmuramoyl residues and L-amino acid residues in certain cell-wall glycopeptides.</text>
        <dbReference type="EC" id="3.5.1.28"/>
    </reaction>
</comment>
<dbReference type="Proteomes" id="UP000268230">
    <property type="component" value="Chromosome"/>
</dbReference>
<evidence type="ECO:0000256" key="4">
    <source>
        <dbReference type="ARBA" id="ARBA00022801"/>
    </source>
</evidence>
<evidence type="ECO:0000256" key="5">
    <source>
        <dbReference type="ARBA" id="ARBA00023316"/>
    </source>
</evidence>
<dbReference type="EMBL" id="CP034338">
    <property type="protein sequence ID" value="AZL70308.1"/>
    <property type="molecule type" value="Genomic_DNA"/>
</dbReference>
<dbReference type="InterPro" id="IPR051206">
    <property type="entry name" value="NAMLAA_amidase_2"/>
</dbReference>
<dbReference type="Pfam" id="PF01510">
    <property type="entry name" value="Amidase_2"/>
    <property type="match status" value="1"/>
</dbReference>
<reference evidence="7 8" key="1">
    <citation type="submission" date="2018-12" db="EMBL/GenBank/DDBJ databases">
        <authorList>
            <person name="Li S."/>
            <person name="Yang R."/>
            <person name="Chen G."/>
            <person name="Zou L."/>
            <person name="Zhang C."/>
            <person name="Chen Y."/>
            <person name="Liu Z."/>
            <person name="Li Y."/>
            <person name="Yan Y."/>
            <person name="Huang M."/>
            <person name="Chen T."/>
        </authorList>
    </citation>
    <scope>NUCLEOTIDE SEQUENCE [LARGE SCALE GENOMIC DNA]</scope>
    <source>
        <strain evidence="7 8">1257</strain>
    </source>
</reference>
<dbReference type="InterPro" id="IPR036505">
    <property type="entry name" value="Amidase/PGRP_sf"/>
</dbReference>
<organism evidence="7 8">
    <name type="scientific">Pseudomonas entomophila</name>
    <dbReference type="NCBI Taxonomy" id="312306"/>
    <lineage>
        <taxon>Bacteria</taxon>
        <taxon>Pseudomonadati</taxon>
        <taxon>Pseudomonadota</taxon>
        <taxon>Gammaproteobacteria</taxon>
        <taxon>Pseudomonadales</taxon>
        <taxon>Pseudomonadaceae</taxon>
        <taxon>Pseudomonas</taxon>
    </lineage>
</organism>
<dbReference type="PANTHER" id="PTHR30417">
    <property type="entry name" value="N-ACETYLMURAMOYL-L-ALANINE AMIDASE AMID"/>
    <property type="match status" value="1"/>
</dbReference>
<dbReference type="SMART" id="SM00644">
    <property type="entry name" value="Ami_2"/>
    <property type="match status" value="1"/>
</dbReference>
<evidence type="ECO:0000313" key="7">
    <source>
        <dbReference type="EMBL" id="AZL70308.1"/>
    </source>
</evidence>
<dbReference type="KEGG" id="pory:EJA05_22410"/>
<dbReference type="GO" id="GO:0009253">
    <property type="term" value="P:peptidoglycan catabolic process"/>
    <property type="evidence" value="ECO:0007669"/>
    <property type="project" value="InterPro"/>
</dbReference>
<gene>
    <name evidence="7" type="ORF">EJA05_22410</name>
</gene>
<dbReference type="EC" id="3.5.1.28" evidence="3"/>
<keyword evidence="5" id="KW-0961">Cell wall biogenesis/degradation</keyword>
<dbReference type="GO" id="GO:0019867">
    <property type="term" value="C:outer membrane"/>
    <property type="evidence" value="ECO:0007669"/>
    <property type="project" value="TreeGrafter"/>
</dbReference>
<dbReference type="Gene3D" id="3.40.80.10">
    <property type="entry name" value="Peptidoglycan recognition protein-like"/>
    <property type="match status" value="1"/>
</dbReference>
<feature type="domain" description="N-acetylmuramoyl-L-alanine amidase" evidence="6">
    <location>
        <begin position="6"/>
        <end position="158"/>
    </location>
</feature>
<proteinExistence type="inferred from homology"/>
<dbReference type="AlphaFoldDB" id="A0A3S8UPZ4"/>
<evidence type="ECO:0000256" key="2">
    <source>
        <dbReference type="ARBA" id="ARBA00007553"/>
    </source>
</evidence>
<accession>A0A3S8UPZ4</accession>